<comment type="caution">
    <text evidence="1">The sequence shown here is derived from an EMBL/GenBank/DDBJ whole genome shotgun (WGS) entry which is preliminary data.</text>
</comment>
<proteinExistence type="predicted"/>
<reference evidence="2" key="1">
    <citation type="submission" date="2020-01" db="EMBL/GenBank/DDBJ databases">
        <title>'Steroidobacter agaridevorans' sp. nov., agar-degrading bacteria isolated from rhizosphere soils.</title>
        <authorList>
            <person name="Ikenaga M."/>
            <person name="Kataoka M."/>
            <person name="Murouchi A."/>
            <person name="Katsuragi S."/>
            <person name="Sakai M."/>
        </authorList>
    </citation>
    <scope>NUCLEOTIDE SEQUENCE [LARGE SCALE GENOMIC DNA]</scope>
    <source>
        <strain evidence="2">YU21-B</strain>
    </source>
</reference>
<name>A0A829YP68_9GAMM</name>
<organism evidence="1 2">
    <name type="scientific">Steroidobacter agaridevorans</name>
    <dbReference type="NCBI Taxonomy" id="2695856"/>
    <lineage>
        <taxon>Bacteria</taxon>
        <taxon>Pseudomonadati</taxon>
        <taxon>Pseudomonadota</taxon>
        <taxon>Gammaproteobacteria</taxon>
        <taxon>Steroidobacterales</taxon>
        <taxon>Steroidobacteraceae</taxon>
        <taxon>Steroidobacter</taxon>
    </lineage>
</organism>
<dbReference type="Proteomes" id="UP000445000">
    <property type="component" value="Unassembled WGS sequence"/>
</dbReference>
<evidence type="ECO:0000313" key="1">
    <source>
        <dbReference type="EMBL" id="GFE84949.1"/>
    </source>
</evidence>
<protein>
    <submittedName>
        <fullName evidence="1">Uncharacterized protein</fullName>
    </submittedName>
</protein>
<dbReference type="EMBL" id="BLJN01000012">
    <property type="protein sequence ID" value="GFE84949.1"/>
    <property type="molecule type" value="Genomic_DNA"/>
</dbReference>
<keyword evidence="2" id="KW-1185">Reference proteome</keyword>
<dbReference type="AlphaFoldDB" id="A0A829YP68"/>
<gene>
    <name evidence="1" type="ORF">GCM10011487_69490</name>
</gene>
<accession>A0A829YP68</accession>
<evidence type="ECO:0000313" key="2">
    <source>
        <dbReference type="Proteomes" id="UP000445000"/>
    </source>
</evidence>
<sequence length="211" mass="23505">MSMALVAAAACESAAAKPIAFADGTTVMAEYGAGTMTEIQAFYAPTFRYSLGGGHLSLNSAENDDTRDITYLRFNYLPKRWNFESAQANVFVWGGLGRAHIGETGDNQLTWNAGGQLDYETRRVYASLRTDYYDASAFSHRIDTLQLGVAPYEHDYETLAVWFVIQTREYTGELFDGAEWAALIRLFKHNAWLEAGATLDGEVQAMLMFNF</sequence>